<feature type="non-terminal residue" evidence="1">
    <location>
        <position position="111"/>
    </location>
</feature>
<dbReference type="PANTHER" id="PTHR40866">
    <property type="entry name" value="BED-TYPE DOMAIN-CONTAINING PROTEIN"/>
    <property type="match status" value="1"/>
</dbReference>
<accession>W2LP23</accession>
<proteinExistence type="predicted"/>
<reference evidence="1" key="1">
    <citation type="submission" date="2013-11" db="EMBL/GenBank/DDBJ databases">
        <title>The Genome Sequence of Phytophthora parasitica CHvinca01.</title>
        <authorList>
            <consortium name="The Broad Institute Genomics Platform"/>
            <person name="Russ C."/>
            <person name="Tyler B."/>
            <person name="Panabieres F."/>
            <person name="Shan W."/>
            <person name="Tripathy S."/>
            <person name="Grunwald N."/>
            <person name="Machado M."/>
            <person name="Johnson C.S."/>
            <person name="Arredondo F."/>
            <person name="Hong C."/>
            <person name="Coffey M."/>
            <person name="Young S.K."/>
            <person name="Zeng Q."/>
            <person name="Gargeya S."/>
            <person name="Fitzgerald M."/>
            <person name="Abouelleil A."/>
            <person name="Alvarado L."/>
            <person name="Chapman S.B."/>
            <person name="Gainer-Dewar J."/>
            <person name="Goldberg J."/>
            <person name="Griggs A."/>
            <person name="Gujja S."/>
            <person name="Hansen M."/>
            <person name="Howarth C."/>
            <person name="Imamovic A."/>
            <person name="Ireland A."/>
            <person name="Larimer J."/>
            <person name="McCowan C."/>
            <person name="Murphy C."/>
            <person name="Pearson M."/>
            <person name="Poon T.W."/>
            <person name="Priest M."/>
            <person name="Roberts A."/>
            <person name="Saif S."/>
            <person name="Shea T."/>
            <person name="Sykes S."/>
            <person name="Wortman J."/>
            <person name="Nusbaum C."/>
            <person name="Birren B."/>
        </authorList>
    </citation>
    <scope>NUCLEOTIDE SEQUENCE [LARGE SCALE GENOMIC DNA]</scope>
    <source>
        <strain evidence="1">CHvinca01</strain>
    </source>
</reference>
<name>W2LP23_PHYNI</name>
<evidence type="ECO:0000313" key="1">
    <source>
        <dbReference type="EMBL" id="ETL98380.1"/>
    </source>
</evidence>
<organism evidence="1">
    <name type="scientific">Phytophthora nicotianae</name>
    <name type="common">Potato buckeye rot agent</name>
    <name type="synonym">Phytophthora parasitica</name>
    <dbReference type="NCBI Taxonomy" id="4792"/>
    <lineage>
        <taxon>Eukaryota</taxon>
        <taxon>Sar</taxon>
        <taxon>Stramenopiles</taxon>
        <taxon>Oomycota</taxon>
        <taxon>Peronosporomycetes</taxon>
        <taxon>Peronosporales</taxon>
        <taxon>Peronosporaceae</taxon>
        <taxon>Phytophthora</taxon>
    </lineage>
</organism>
<protein>
    <submittedName>
        <fullName evidence="1">Uncharacterized protein</fullName>
    </submittedName>
</protein>
<gene>
    <name evidence="1" type="ORF">L917_04534</name>
</gene>
<dbReference type="AlphaFoldDB" id="W2LP23"/>
<dbReference type="OrthoDB" id="106884at2759"/>
<dbReference type="Proteomes" id="UP000054423">
    <property type="component" value="Unassembled WGS sequence"/>
</dbReference>
<dbReference type="EMBL" id="KI678559">
    <property type="protein sequence ID" value="ETL98380.1"/>
    <property type="molecule type" value="Genomic_DNA"/>
</dbReference>
<sequence length="111" mass="12459">MPARYFELREYISADDEELAEEMSSPAANSKLKTLLVQLADAPVKIEICWTRETCSTVCWRSCHHLATISVPPNAEIVHSPDFESGVLKVLGSQVKKLTRAERSSVQPFLR</sequence>
<dbReference type="PANTHER" id="PTHR40866:SF1">
    <property type="entry name" value="BED-TYPE DOMAIN-CONTAINING PROTEIN"/>
    <property type="match status" value="1"/>
</dbReference>